<feature type="region of interest" description="Disordered" evidence="5">
    <location>
        <begin position="928"/>
        <end position="982"/>
    </location>
</feature>
<dbReference type="GO" id="GO:0000785">
    <property type="term" value="C:chromatin"/>
    <property type="evidence" value="ECO:0007669"/>
    <property type="project" value="TreeGrafter"/>
</dbReference>
<evidence type="ECO:0000313" key="7">
    <source>
        <dbReference type="EMBL" id="RJE17619.1"/>
    </source>
</evidence>
<keyword evidence="8" id="KW-1185">Reference proteome</keyword>
<reference evidence="8" key="1">
    <citation type="submission" date="2017-02" db="EMBL/GenBank/DDBJ databases">
        <authorList>
            <person name="Tafer H."/>
            <person name="Lopandic K."/>
        </authorList>
    </citation>
    <scope>NUCLEOTIDE SEQUENCE [LARGE SCALE GENOMIC DNA]</scope>
    <source>
        <strain evidence="8">CBS 366.77</strain>
    </source>
</reference>
<feature type="compositionally biased region" description="Low complexity" evidence="5">
    <location>
        <begin position="118"/>
        <end position="133"/>
    </location>
</feature>
<comment type="caution">
    <text evidence="7">The sequence shown here is derived from an EMBL/GenBank/DDBJ whole genome shotgun (WGS) entry which is preliminary data.</text>
</comment>
<dbReference type="InterPro" id="IPR013083">
    <property type="entry name" value="Znf_RING/FYVE/PHD"/>
</dbReference>
<keyword evidence="2 4" id="KW-0863">Zinc-finger</keyword>
<dbReference type="GO" id="GO:0008270">
    <property type="term" value="F:zinc ion binding"/>
    <property type="evidence" value="ECO:0007669"/>
    <property type="project" value="UniProtKB-KW"/>
</dbReference>
<sequence length="982" mass="109424">MGPQVHSNLPRSQPLNFQSCNSTANLFLGRAKRNWMTSSASAIQNLPSNDLQSYPPTPNINSPQNVTSQPQIPASSASNEPASPALMSPITPGETPPQPDASIPSLPSTTCSIPASISGPSQSLPSPAPSAHNPSPPGPSDANPSVNLPRVASISTTTTRHGIINQDSTASNKNNVAGSLRGSPAGTPRVEGRIDENFWSDARKQVETYETYLSANQTCSSEAIDSSRIRLLRKACEEKDLLYLVLHQVYCLQSCYPGQLAAIFGLNQSQINGFEVIKGFLADNQQASRDFLNWASNFPNQLPVMLCYSQYTYAMQKLSQSLACLAKRWGIVEQQMRSRGYPPLIDELVNEFDITSSVLLEIIFLAMCRRIHGPHEDTNGFEAQLRGLFLQNKQNYLRRFQPDVPPPTQETMDMQNKQLIDEYLRFRPPPPRVGVFHNRNPSMEQSQASPSQGAREVVANRSPMVYRTMQIAGQYPHAVNAYAPGTTPTQDPYVRSQVVEYRHHNADGSFRILPPQTAQNLHASHSSGTQAMWSVAMTNQVPRQPVESMQTPRSNRRPLINVEALSRRQNQPTVHARHPQQQQQQQQRRHMFLPPEGAAPPNTSGPNPLRLALHQAHLRDPIKKLVRQGSEGQEPVQLFQCLNSFAVPPSLLGQRECSFEWKFPVSNTDREKSPRLIQTTMGNRALRIFAEGCRAYHLRCIKVSPSTKEEDLGQRTWNVADTAWPSVIYIFVNGVEHYVRRKVHNGRDLPLDITDALCEGENKISFHFLRNSAETKDVLYALAVEVMDIASVDQLKRLVQFLPASETHTRVQQHLSSSGADDELSIVNDDISVDLICPFTCRIFNTPARGVDCPHLDCFDLDTYFITKASKSGKGPMEWNWRCPICDKDARPQSLVVDNYLVNVRAELERNNQLTDAKAIRIKADGSWELKPEQEPQTGEGMSGSVQKRKRDSSPSPPAQKLKVDTSSPCPTRPVSEVIELD</sequence>
<proteinExistence type="predicted"/>
<dbReference type="GO" id="GO:0016925">
    <property type="term" value="P:protein sumoylation"/>
    <property type="evidence" value="ECO:0007669"/>
    <property type="project" value="TreeGrafter"/>
</dbReference>
<feature type="compositionally biased region" description="Polar residues" evidence="5">
    <location>
        <begin position="105"/>
        <end position="115"/>
    </location>
</feature>
<feature type="region of interest" description="Disordered" evidence="5">
    <location>
        <begin position="46"/>
        <end position="193"/>
    </location>
</feature>
<feature type="compositionally biased region" description="Polar residues" evidence="5">
    <location>
        <begin position="153"/>
        <end position="177"/>
    </location>
</feature>
<gene>
    <name evidence="7" type="ORF">PHISCL_10043</name>
</gene>
<dbReference type="Gene3D" id="3.30.40.10">
    <property type="entry name" value="Zinc/RING finger domain, C3HC4 (zinc finger)"/>
    <property type="match status" value="1"/>
</dbReference>
<dbReference type="EMBL" id="MVGC01000805">
    <property type="protein sequence ID" value="RJE17619.1"/>
    <property type="molecule type" value="Genomic_DNA"/>
</dbReference>
<dbReference type="PANTHER" id="PTHR10782:SF4">
    <property type="entry name" value="TONALLI, ISOFORM E"/>
    <property type="match status" value="1"/>
</dbReference>
<dbReference type="GO" id="GO:0061665">
    <property type="term" value="F:SUMO ligase activity"/>
    <property type="evidence" value="ECO:0007669"/>
    <property type="project" value="TreeGrafter"/>
</dbReference>
<evidence type="ECO:0000256" key="4">
    <source>
        <dbReference type="PROSITE-ProRule" id="PRU00452"/>
    </source>
</evidence>
<dbReference type="PROSITE" id="PS51044">
    <property type="entry name" value="ZF_SP_RING"/>
    <property type="match status" value="1"/>
</dbReference>
<feature type="region of interest" description="Disordered" evidence="5">
    <location>
        <begin position="568"/>
        <end position="606"/>
    </location>
</feature>
<accession>A0A3A2Z3K5</accession>
<name>A0A3A2Z3K5_9EURO</name>
<dbReference type="InterPro" id="IPR004181">
    <property type="entry name" value="Znf_MIZ"/>
</dbReference>
<dbReference type="CDD" id="cd16650">
    <property type="entry name" value="SP-RING_PIAS-like"/>
    <property type="match status" value="1"/>
</dbReference>
<evidence type="ECO:0000259" key="6">
    <source>
        <dbReference type="PROSITE" id="PS51044"/>
    </source>
</evidence>
<dbReference type="STRING" id="2070753.A0A3A2Z3K5"/>
<evidence type="ECO:0000256" key="1">
    <source>
        <dbReference type="ARBA" id="ARBA00022723"/>
    </source>
</evidence>
<evidence type="ECO:0000256" key="5">
    <source>
        <dbReference type="SAM" id="MobiDB-lite"/>
    </source>
</evidence>
<protein>
    <submittedName>
        <fullName evidence="7">MIZ zinc finger</fullName>
    </submittedName>
</protein>
<keyword evidence="3" id="KW-0862">Zinc</keyword>
<organism evidence="7 8">
    <name type="scientific">Aspergillus sclerotialis</name>
    <dbReference type="NCBI Taxonomy" id="2070753"/>
    <lineage>
        <taxon>Eukaryota</taxon>
        <taxon>Fungi</taxon>
        <taxon>Dikarya</taxon>
        <taxon>Ascomycota</taxon>
        <taxon>Pezizomycotina</taxon>
        <taxon>Eurotiomycetes</taxon>
        <taxon>Eurotiomycetidae</taxon>
        <taxon>Eurotiales</taxon>
        <taxon>Aspergillaceae</taxon>
        <taxon>Aspergillus</taxon>
        <taxon>Aspergillus subgen. Polypaecilum</taxon>
    </lineage>
</organism>
<dbReference type="Proteomes" id="UP000266188">
    <property type="component" value="Unassembled WGS sequence"/>
</dbReference>
<feature type="compositionally biased region" description="Polar residues" evidence="5">
    <location>
        <begin position="46"/>
        <end position="72"/>
    </location>
</feature>
<dbReference type="PANTHER" id="PTHR10782">
    <property type="entry name" value="ZINC FINGER MIZ DOMAIN-CONTAINING PROTEIN"/>
    <property type="match status" value="1"/>
</dbReference>
<evidence type="ECO:0000256" key="2">
    <source>
        <dbReference type="ARBA" id="ARBA00022771"/>
    </source>
</evidence>
<feature type="compositionally biased region" description="Low complexity" evidence="5">
    <location>
        <begin position="73"/>
        <end position="85"/>
    </location>
</feature>
<dbReference type="Pfam" id="PF02891">
    <property type="entry name" value="zf-MIZ"/>
    <property type="match status" value="1"/>
</dbReference>
<keyword evidence="1" id="KW-0479">Metal-binding</keyword>
<evidence type="ECO:0000256" key="3">
    <source>
        <dbReference type="ARBA" id="ARBA00022833"/>
    </source>
</evidence>
<dbReference type="OrthoDB" id="27975at2759"/>
<feature type="domain" description="SP-RING-type" evidence="6">
    <location>
        <begin position="820"/>
        <end position="910"/>
    </location>
</feature>
<dbReference type="AlphaFoldDB" id="A0A3A2Z3K5"/>
<evidence type="ECO:0000313" key="8">
    <source>
        <dbReference type="Proteomes" id="UP000266188"/>
    </source>
</evidence>